<dbReference type="SUPFAM" id="SSF88946">
    <property type="entry name" value="Sigma2 domain of RNA polymerase sigma factors"/>
    <property type="match status" value="1"/>
</dbReference>
<proteinExistence type="predicted"/>
<sequence>MTKKNCELEDFIEQNQRRVYYQMARLQIGEREGDYFQEGLVAMWKAYENYNPDKGPLATYMNFQIRNRLVDVLRQSIVERKYFEQLGI</sequence>
<dbReference type="Gene3D" id="1.10.1740.10">
    <property type="match status" value="1"/>
</dbReference>
<dbReference type="Pfam" id="PF04542">
    <property type="entry name" value="Sigma70_r2"/>
    <property type="match status" value="1"/>
</dbReference>
<dbReference type="InterPro" id="IPR013325">
    <property type="entry name" value="RNA_pol_sigma_r2"/>
</dbReference>
<keyword evidence="3" id="KW-1185">Reference proteome</keyword>
<dbReference type="EMBL" id="BMLW01000001">
    <property type="protein sequence ID" value="GGP07933.1"/>
    <property type="molecule type" value="Genomic_DNA"/>
</dbReference>
<name>A0ABQ2NQQ1_9BACI</name>
<evidence type="ECO:0000259" key="1">
    <source>
        <dbReference type="Pfam" id="PF04542"/>
    </source>
</evidence>
<accession>A0ABQ2NQQ1</accession>
<gene>
    <name evidence="2" type="ORF">GCM10011346_06160</name>
</gene>
<dbReference type="RefSeq" id="WP_188733005.1">
    <property type="nucleotide sequence ID" value="NZ_BMLW01000001.1"/>
</dbReference>
<feature type="domain" description="RNA polymerase sigma-70 region 2" evidence="1">
    <location>
        <begin position="11"/>
        <end position="75"/>
    </location>
</feature>
<reference evidence="3" key="1">
    <citation type="journal article" date="2019" name="Int. J. Syst. Evol. Microbiol.">
        <title>The Global Catalogue of Microorganisms (GCM) 10K type strain sequencing project: providing services to taxonomists for standard genome sequencing and annotation.</title>
        <authorList>
            <consortium name="The Broad Institute Genomics Platform"/>
            <consortium name="The Broad Institute Genome Sequencing Center for Infectious Disease"/>
            <person name="Wu L."/>
            <person name="Ma J."/>
        </authorList>
    </citation>
    <scope>NUCLEOTIDE SEQUENCE [LARGE SCALE GENOMIC DNA]</scope>
    <source>
        <strain evidence="3">CGMCC 1.7693</strain>
    </source>
</reference>
<dbReference type="Proteomes" id="UP000641206">
    <property type="component" value="Unassembled WGS sequence"/>
</dbReference>
<comment type="caution">
    <text evidence="2">The sequence shown here is derived from an EMBL/GenBank/DDBJ whole genome shotgun (WGS) entry which is preliminary data.</text>
</comment>
<protein>
    <recommendedName>
        <fullName evidence="1">RNA polymerase sigma-70 region 2 domain-containing protein</fullName>
    </recommendedName>
</protein>
<dbReference type="InterPro" id="IPR007627">
    <property type="entry name" value="RNA_pol_sigma70_r2"/>
</dbReference>
<evidence type="ECO:0000313" key="2">
    <source>
        <dbReference type="EMBL" id="GGP07933.1"/>
    </source>
</evidence>
<organism evidence="2 3">
    <name type="scientific">Oceanobacillus neutriphilus</name>
    <dbReference type="NCBI Taxonomy" id="531815"/>
    <lineage>
        <taxon>Bacteria</taxon>
        <taxon>Bacillati</taxon>
        <taxon>Bacillota</taxon>
        <taxon>Bacilli</taxon>
        <taxon>Bacillales</taxon>
        <taxon>Bacillaceae</taxon>
        <taxon>Oceanobacillus</taxon>
    </lineage>
</organism>
<evidence type="ECO:0000313" key="3">
    <source>
        <dbReference type="Proteomes" id="UP000641206"/>
    </source>
</evidence>